<dbReference type="AlphaFoldDB" id="A0AA37SXK0"/>
<protein>
    <submittedName>
        <fullName evidence="2">Transposase</fullName>
    </submittedName>
</protein>
<dbReference type="GO" id="GO:0015074">
    <property type="term" value="P:DNA integration"/>
    <property type="evidence" value="ECO:0007669"/>
    <property type="project" value="InterPro"/>
</dbReference>
<dbReference type="Pfam" id="PF13276">
    <property type="entry name" value="HTH_21"/>
    <property type="match status" value="1"/>
</dbReference>
<dbReference type="EMBL" id="BSOT01000006">
    <property type="protein sequence ID" value="GLR71601.1"/>
    <property type="molecule type" value="Genomic_DNA"/>
</dbReference>
<dbReference type="InterPro" id="IPR012337">
    <property type="entry name" value="RNaseH-like_sf"/>
</dbReference>
<organism evidence="2 3">
    <name type="scientific">Agaribacter marinus</name>
    <dbReference type="NCBI Taxonomy" id="1431249"/>
    <lineage>
        <taxon>Bacteria</taxon>
        <taxon>Pseudomonadati</taxon>
        <taxon>Pseudomonadota</taxon>
        <taxon>Gammaproteobacteria</taxon>
        <taxon>Alteromonadales</taxon>
        <taxon>Alteromonadaceae</taxon>
        <taxon>Agaribacter</taxon>
    </lineage>
</organism>
<dbReference type="PANTHER" id="PTHR46889">
    <property type="entry name" value="TRANSPOSASE INSF FOR INSERTION SEQUENCE IS3B-RELATED"/>
    <property type="match status" value="1"/>
</dbReference>
<dbReference type="InterPro" id="IPR048020">
    <property type="entry name" value="Transpos_IS3"/>
</dbReference>
<accession>A0AA37SXK0</accession>
<evidence type="ECO:0000259" key="1">
    <source>
        <dbReference type="PROSITE" id="PS50994"/>
    </source>
</evidence>
<proteinExistence type="predicted"/>
<dbReference type="PROSITE" id="PS50994">
    <property type="entry name" value="INTEGRASE"/>
    <property type="match status" value="1"/>
</dbReference>
<evidence type="ECO:0000313" key="3">
    <source>
        <dbReference type="Proteomes" id="UP001156601"/>
    </source>
</evidence>
<dbReference type="InterPro" id="IPR025948">
    <property type="entry name" value="HTH-like_dom"/>
</dbReference>
<reference evidence="2" key="2">
    <citation type="submission" date="2023-01" db="EMBL/GenBank/DDBJ databases">
        <title>Draft genome sequence of Agaribacter marinus strain NBRC 110023.</title>
        <authorList>
            <person name="Sun Q."/>
            <person name="Mori K."/>
        </authorList>
    </citation>
    <scope>NUCLEOTIDE SEQUENCE</scope>
    <source>
        <strain evidence="2">NBRC 110023</strain>
    </source>
</reference>
<dbReference type="Pfam" id="PF00665">
    <property type="entry name" value="rve"/>
    <property type="match status" value="1"/>
</dbReference>
<dbReference type="Gene3D" id="3.30.420.10">
    <property type="entry name" value="Ribonuclease H-like superfamily/Ribonuclease H"/>
    <property type="match status" value="1"/>
</dbReference>
<dbReference type="NCBIfam" id="NF033516">
    <property type="entry name" value="transpos_IS3"/>
    <property type="match status" value="1"/>
</dbReference>
<evidence type="ECO:0000313" key="2">
    <source>
        <dbReference type="EMBL" id="GLR71601.1"/>
    </source>
</evidence>
<dbReference type="SUPFAM" id="SSF53098">
    <property type="entry name" value="Ribonuclease H-like"/>
    <property type="match status" value="1"/>
</dbReference>
<dbReference type="Pfam" id="PF13333">
    <property type="entry name" value="rve_2"/>
    <property type="match status" value="1"/>
</dbReference>
<dbReference type="InterPro" id="IPR036397">
    <property type="entry name" value="RNaseH_sf"/>
</dbReference>
<reference evidence="2" key="1">
    <citation type="journal article" date="2014" name="Int. J. Syst. Evol. Microbiol.">
        <title>Complete genome sequence of Corynebacterium casei LMG S-19264T (=DSM 44701T), isolated from a smear-ripened cheese.</title>
        <authorList>
            <consortium name="US DOE Joint Genome Institute (JGI-PGF)"/>
            <person name="Walter F."/>
            <person name="Albersmeier A."/>
            <person name="Kalinowski J."/>
            <person name="Ruckert C."/>
        </authorList>
    </citation>
    <scope>NUCLEOTIDE SEQUENCE</scope>
    <source>
        <strain evidence="2">NBRC 110023</strain>
    </source>
</reference>
<dbReference type="PANTHER" id="PTHR46889:SF4">
    <property type="entry name" value="TRANSPOSASE INSO FOR INSERTION SEQUENCE ELEMENT IS911B-RELATED"/>
    <property type="match status" value="1"/>
</dbReference>
<gene>
    <name evidence="2" type="ORF">GCM10007852_25090</name>
</gene>
<dbReference type="Proteomes" id="UP001156601">
    <property type="component" value="Unassembled WGS sequence"/>
</dbReference>
<name>A0AA37SXK0_9ALTE</name>
<keyword evidence="3" id="KW-1185">Reference proteome</keyword>
<feature type="domain" description="Integrase catalytic" evidence="1">
    <location>
        <begin position="107"/>
        <end position="270"/>
    </location>
</feature>
<dbReference type="InterPro" id="IPR001584">
    <property type="entry name" value="Integrase_cat-core"/>
</dbReference>
<dbReference type="InterPro" id="IPR050900">
    <property type="entry name" value="Transposase_IS3/IS150/IS904"/>
</dbReference>
<sequence length="276" mass="31879">MSAMCRVLKINRSGFYAWLKKPLSTRSIEDNRLLKRIHEFYEASGGTYGSPWIHQDLREAGEVCSVNRVAKIMRQNNLVAQIGYKRKYIKGSKLSNVADNVLKRDFAPDAPNIAWVSDITYIRTYEGFLYLAIVIDLYSRRVVGWSMNKNMDKRLVINALLMAVYQRRPAQSVLVHTDQGSQYGSADYLAFLNEHNLVPSMSRRGNCHDNALAESFFGTLKKRVLRKKIFSTRDEAKTEIFNFIEMFYNPKKRHSHTGGVSPVKFEDTYFLEKQIV</sequence>
<comment type="caution">
    <text evidence="2">The sequence shown here is derived from an EMBL/GenBank/DDBJ whole genome shotgun (WGS) entry which is preliminary data.</text>
</comment>
<dbReference type="GO" id="GO:0003676">
    <property type="term" value="F:nucleic acid binding"/>
    <property type="evidence" value="ECO:0007669"/>
    <property type="project" value="InterPro"/>
</dbReference>